<dbReference type="AlphaFoldDB" id="C6M7L1"/>
<organism evidence="1 2">
    <name type="scientific">Neisseria sicca ATCC 29256</name>
    <dbReference type="NCBI Taxonomy" id="547045"/>
    <lineage>
        <taxon>Bacteria</taxon>
        <taxon>Pseudomonadati</taxon>
        <taxon>Pseudomonadota</taxon>
        <taxon>Betaproteobacteria</taxon>
        <taxon>Neisseriales</taxon>
        <taxon>Neisseriaceae</taxon>
        <taxon>Neisseria</taxon>
    </lineage>
</organism>
<proteinExistence type="predicted"/>
<name>C6M7L1_NEISI</name>
<dbReference type="EMBL" id="ACKO02000016">
    <property type="protein sequence ID" value="EET43759.1"/>
    <property type="molecule type" value="Genomic_DNA"/>
</dbReference>
<sequence>MVEILRRRAVGELPLGAPFVIEGIFKVGTPDLQLVFDKIVRVGETHAVRQSETVVHGLGRTAVGRALHIVVGVLARPFQTVVEFDGNAGRNHDVFAVYAAAERISAPDFAGEADGDVFVQHFVDVHIQAAVCPRAVNRTDVAALFEIGVFADHIDDAAAVGASVQDGRRAFQDFHALNVGGAAADLPAFAHAVAVNIGCVGLEAAQENTFAAHIVGSVNTGVAFEDGTQIVRAVVFVFLDVERIDGLRRFFDELAVAGNGGFIVVDVAFEYAGVGLSDHGNGGQNIACSTRKVKGCGIIGNIFA</sequence>
<comment type="caution">
    <text evidence="1">The sequence shown here is derived from an EMBL/GenBank/DDBJ whole genome shotgun (WGS) entry which is preliminary data.</text>
</comment>
<reference evidence="1" key="1">
    <citation type="submission" date="2009-07" db="EMBL/GenBank/DDBJ databases">
        <authorList>
            <person name="Weinstock G."/>
            <person name="Sodergren E."/>
            <person name="Clifton S."/>
            <person name="Fulton L."/>
            <person name="Fulton B."/>
            <person name="Courtney L."/>
            <person name="Fronick C."/>
            <person name="Harrison M."/>
            <person name="Strong C."/>
            <person name="Farmer C."/>
            <person name="Delahaunty K."/>
            <person name="Markovic C."/>
            <person name="Hall O."/>
            <person name="Minx P."/>
            <person name="Tomlinson C."/>
            <person name="Mitreva M."/>
            <person name="Nelson J."/>
            <person name="Hou S."/>
            <person name="Wollam A."/>
            <person name="Pepin K.H."/>
            <person name="Johnson M."/>
            <person name="Bhonagiri V."/>
            <person name="Nash W.E."/>
            <person name="Warren W."/>
            <person name="Chinwalla A."/>
            <person name="Mardis E.R."/>
            <person name="Wilson R.K."/>
        </authorList>
    </citation>
    <scope>NUCLEOTIDE SEQUENCE [LARGE SCALE GENOMIC DNA]</scope>
    <source>
        <strain evidence="1">ATCC 29256</strain>
    </source>
</reference>
<gene>
    <name evidence="1" type="ORF">NEISICOT_02520</name>
</gene>
<keyword evidence="2" id="KW-1185">Reference proteome</keyword>
<evidence type="ECO:0000313" key="2">
    <source>
        <dbReference type="Proteomes" id="UP000005365"/>
    </source>
</evidence>
<dbReference type="Proteomes" id="UP000005365">
    <property type="component" value="Unassembled WGS sequence"/>
</dbReference>
<protein>
    <submittedName>
        <fullName evidence="1">Uncharacterized protein</fullName>
    </submittedName>
</protein>
<evidence type="ECO:0000313" key="1">
    <source>
        <dbReference type="EMBL" id="EET43759.1"/>
    </source>
</evidence>
<accession>C6M7L1</accession>